<keyword evidence="2" id="KW-1185">Reference proteome</keyword>
<dbReference type="PANTHER" id="PTHR46312">
    <property type="entry name" value="NACHT DOMAIN-CONTAINING PROTEIN"/>
    <property type="match status" value="1"/>
</dbReference>
<sequence>MMNAVFAENAQRLKQILEYAYNKTDYRRECHSEMIMDTQAVYMDLTLCEKAHDGSGNGMNYSNVEEFVRDNTSRLTIILGEAGAGKTTNCKQIAVTWAEGRLEEYQLVIHLNLREISKGETLGCTIRKQLLPIKQELTEDEIIQAIESVEEKTLFILDGYDEYPHMEKQSAEGNISNLIRQNYLPKSRIILNSRPWRVRDVELFAEKKIHVDSLSRDDSQLLIVKVMSTSSLDIDNAKKQINHYLCQDLLDELIKRPFNATLLGLILKDEDHDLSERKPQTNAYDLMISHKIQQYIQKYNLSLSNKEQQELCNDIGKIAFKGILEKRQKFNRDDFKDVNIDHSLKLDLIREEGNPFNKQEQKYSIISCEYLAGRYLDNVLSSDRNVAKSTERKIQSLISQENVTENKKLLLFASASDKALKVILEKLLRVLKHEHEGTKKTEILLFCCQVIYESQSKGKMRALCQKIFNKQKLQLTYGHLNSELIRAMWYMLTHIPECVKCLHEVTLDLTEDVPLADDQKIVKISKEVTEKLSDCKHITVLKVTEDGETKFNILHDKFIENGTVIDYDSTTIRKGQECFMTNNLLLNMKEYEKLCNKVGKTTLQRFIKHGTTGPFFKDDFKNVKIDHAIQLNIIDESQQGSGTEKYSTTNPESLMGGYLKHVLTSGGFFRKRWARSKLKSLVPQGNSKQNEKLLLFASSSSVTVSKVILEYLLIALKGEKMVLMKSEIILFCCKIIRESQSKDKLKNTCKDIFSQQNLMLTCRHLTDHAILKDLHYVLNHVPECVKCLQEVTVDLNVGVAPVNDQDIIALSQAVTGCLAECKSITIIPSREERGSEMGNIFHTEFKNKGTVYECSNTHTIIYVDNNSGIIQPLVNPLQDESLSTLCSLKDCLTIRHHAGQWVKLNKSHAPGSIWQFTNHSATTPPLYTLTIEHQYFALQRSANPKIHGAPTVSSDSRNPWGAEILKSAILPRMYFFGYHSGVANSSHKYAPRIFIFLSAALLKDAGPTSSSCAAVTLSKLQTSRPRGFNIKRKALSS</sequence>
<dbReference type="KEGG" id="pmrn:116946994"/>
<gene>
    <name evidence="3" type="primary">LOC116946994</name>
</gene>
<dbReference type="PROSITE" id="PS50837">
    <property type="entry name" value="NACHT"/>
    <property type="match status" value="1"/>
</dbReference>
<dbReference type="RefSeq" id="XP_032818218.1">
    <property type="nucleotide sequence ID" value="XM_032962327.1"/>
</dbReference>
<evidence type="ECO:0000313" key="2">
    <source>
        <dbReference type="Proteomes" id="UP001318040"/>
    </source>
</evidence>
<organism evidence="2 3">
    <name type="scientific">Petromyzon marinus</name>
    <name type="common">Sea lamprey</name>
    <dbReference type="NCBI Taxonomy" id="7757"/>
    <lineage>
        <taxon>Eukaryota</taxon>
        <taxon>Metazoa</taxon>
        <taxon>Chordata</taxon>
        <taxon>Craniata</taxon>
        <taxon>Vertebrata</taxon>
        <taxon>Cyclostomata</taxon>
        <taxon>Hyperoartia</taxon>
        <taxon>Petromyzontiformes</taxon>
        <taxon>Petromyzontidae</taxon>
        <taxon>Petromyzon</taxon>
    </lineage>
</organism>
<evidence type="ECO:0000259" key="1">
    <source>
        <dbReference type="PROSITE" id="PS50837"/>
    </source>
</evidence>
<reference evidence="3" key="1">
    <citation type="submission" date="2025-08" db="UniProtKB">
        <authorList>
            <consortium name="RefSeq"/>
        </authorList>
    </citation>
    <scope>IDENTIFICATION</scope>
    <source>
        <tissue evidence="3">Sperm</tissue>
    </source>
</reference>
<dbReference type="AlphaFoldDB" id="A0AAJ7THT3"/>
<dbReference type="Pfam" id="PF05729">
    <property type="entry name" value="NACHT"/>
    <property type="match status" value="1"/>
</dbReference>
<dbReference type="InterPro" id="IPR027417">
    <property type="entry name" value="P-loop_NTPase"/>
</dbReference>
<dbReference type="Proteomes" id="UP001318040">
    <property type="component" value="Chromosome 28"/>
</dbReference>
<protein>
    <submittedName>
        <fullName evidence="3">Uncharacterized protein LOC116946994</fullName>
    </submittedName>
</protein>
<dbReference type="Gene3D" id="3.40.50.300">
    <property type="entry name" value="P-loop containing nucleotide triphosphate hydrolases"/>
    <property type="match status" value="1"/>
</dbReference>
<dbReference type="SUPFAM" id="SSF52540">
    <property type="entry name" value="P-loop containing nucleoside triphosphate hydrolases"/>
    <property type="match status" value="1"/>
</dbReference>
<proteinExistence type="predicted"/>
<name>A0AAJ7THT3_PETMA</name>
<dbReference type="PANTHER" id="PTHR46312:SF2">
    <property type="entry name" value="NUCLEOTIDE-BINDING OLIGOMERIZATION DOMAIN-CONTAINING PROTEIN 2-LIKE"/>
    <property type="match status" value="1"/>
</dbReference>
<dbReference type="InterPro" id="IPR007111">
    <property type="entry name" value="NACHT_NTPase"/>
</dbReference>
<accession>A0AAJ7THT3</accession>
<feature type="domain" description="NACHT" evidence="1">
    <location>
        <begin position="74"/>
        <end position="195"/>
    </location>
</feature>
<evidence type="ECO:0000313" key="3">
    <source>
        <dbReference type="RefSeq" id="XP_032818218.1"/>
    </source>
</evidence>